<feature type="transmembrane region" description="Helical" evidence="1">
    <location>
        <begin position="130"/>
        <end position="154"/>
    </location>
</feature>
<gene>
    <name evidence="2" type="ORF">EYE40_05055</name>
</gene>
<keyword evidence="1" id="KW-1133">Transmembrane helix</keyword>
<keyword evidence="1" id="KW-0812">Transmembrane</keyword>
<evidence type="ECO:0000256" key="1">
    <source>
        <dbReference type="SAM" id="Phobius"/>
    </source>
</evidence>
<evidence type="ECO:0000313" key="2">
    <source>
        <dbReference type="EMBL" id="TBN56817.1"/>
    </source>
</evidence>
<sequence>MSVSMAPLPLTVRNITVGAAWTLLLFVGLTSWFTGLGVTVLYWEQGIGAPVLGAFGAGYALLISGVLGTAATALLGVPLTLAVSMLLRRSSSVRAHASGAAAAGALSAFILVVIAFLVMPSSPPIAEPSLWVVLPYGVLVLVTAASSAGGWLIAFREHREIPTTAEVNA</sequence>
<reference evidence="3" key="1">
    <citation type="submission" date="2019-02" db="EMBL/GenBank/DDBJ databases">
        <title>Glaciihabitans arcticus sp. nov., a psychrotolerant bacterium isolated from polar soil.</title>
        <authorList>
            <person name="Dahal R.H."/>
        </authorList>
    </citation>
    <scope>NUCLEOTIDE SEQUENCE [LARGE SCALE GENOMIC DNA]</scope>
    <source>
        <strain evidence="3">RP-3-7</strain>
    </source>
</reference>
<name>A0A4Q9GUH1_9MICO</name>
<protein>
    <submittedName>
        <fullName evidence="2">Uncharacterized protein</fullName>
    </submittedName>
</protein>
<dbReference type="AlphaFoldDB" id="A0A4Q9GUH1"/>
<comment type="caution">
    <text evidence="2">The sequence shown here is derived from an EMBL/GenBank/DDBJ whole genome shotgun (WGS) entry which is preliminary data.</text>
</comment>
<dbReference type="EMBL" id="SISG01000001">
    <property type="protein sequence ID" value="TBN56817.1"/>
    <property type="molecule type" value="Genomic_DNA"/>
</dbReference>
<accession>A0A4Q9GUH1</accession>
<proteinExistence type="predicted"/>
<dbReference type="RefSeq" id="WP_130980927.1">
    <property type="nucleotide sequence ID" value="NZ_SISG01000001.1"/>
</dbReference>
<organism evidence="2 3">
    <name type="scientific">Glaciihabitans arcticus</name>
    <dbReference type="NCBI Taxonomy" id="2668039"/>
    <lineage>
        <taxon>Bacteria</taxon>
        <taxon>Bacillati</taxon>
        <taxon>Actinomycetota</taxon>
        <taxon>Actinomycetes</taxon>
        <taxon>Micrococcales</taxon>
        <taxon>Microbacteriaceae</taxon>
        <taxon>Glaciihabitans</taxon>
    </lineage>
</organism>
<feature type="transmembrane region" description="Helical" evidence="1">
    <location>
        <begin position="21"/>
        <end position="43"/>
    </location>
</feature>
<evidence type="ECO:0000313" key="3">
    <source>
        <dbReference type="Proteomes" id="UP000294194"/>
    </source>
</evidence>
<keyword evidence="3" id="KW-1185">Reference proteome</keyword>
<feature type="transmembrane region" description="Helical" evidence="1">
    <location>
        <begin position="55"/>
        <end position="87"/>
    </location>
</feature>
<dbReference type="Proteomes" id="UP000294194">
    <property type="component" value="Unassembled WGS sequence"/>
</dbReference>
<keyword evidence="1" id="KW-0472">Membrane</keyword>
<feature type="transmembrane region" description="Helical" evidence="1">
    <location>
        <begin position="99"/>
        <end position="118"/>
    </location>
</feature>